<dbReference type="EMBL" id="DRNZ01000091">
    <property type="protein sequence ID" value="HHO57807.1"/>
    <property type="molecule type" value="Genomic_DNA"/>
</dbReference>
<dbReference type="Proteomes" id="UP000886105">
    <property type="component" value="Unassembled WGS sequence"/>
</dbReference>
<name>A0A7C5SPK4_9DEIN</name>
<comment type="caution">
    <text evidence="2">The sequence shown here is derived from an EMBL/GenBank/DDBJ whole genome shotgun (WGS) entry which is preliminary data.</text>
</comment>
<reference evidence="2" key="1">
    <citation type="journal article" date="2020" name="mSystems">
        <title>Genome- and Community-Level Interaction Insights into Carbon Utilization and Element Cycling Functions of Hydrothermarchaeota in Hydrothermal Sediment.</title>
        <authorList>
            <person name="Zhou Z."/>
            <person name="Liu Y."/>
            <person name="Xu W."/>
            <person name="Pan J."/>
            <person name="Luo Z.H."/>
            <person name="Li M."/>
        </authorList>
    </citation>
    <scope>NUCLEOTIDE SEQUENCE [LARGE SCALE GENOMIC DNA]</scope>
    <source>
        <strain evidence="2">HyVt-523</strain>
    </source>
</reference>
<evidence type="ECO:0000313" key="2">
    <source>
        <dbReference type="EMBL" id="HHO57807.1"/>
    </source>
</evidence>
<feature type="non-terminal residue" evidence="2">
    <location>
        <position position="50"/>
    </location>
</feature>
<gene>
    <name evidence="2" type="primary">bshC</name>
    <name evidence="2" type="ORF">ENJ85_01405</name>
</gene>
<accession>A0A7C5SPK4</accession>
<sequence>MRTQKGEEQPGEGLGVGPLALESRVVITGQQAGLLTGPAFTLYKAHSALK</sequence>
<dbReference type="Pfam" id="PF10079">
    <property type="entry name" value="Rossmann-like_BshC"/>
    <property type="match status" value="1"/>
</dbReference>
<protein>
    <submittedName>
        <fullName evidence="2">Bacillithiol biosynthesis BshC</fullName>
    </submittedName>
</protein>
<evidence type="ECO:0000259" key="1">
    <source>
        <dbReference type="Pfam" id="PF10079"/>
    </source>
</evidence>
<feature type="domain" description="Bacillithiol biosynthesis BshC N-terminal Rossmann-like" evidence="1">
    <location>
        <begin position="22"/>
        <end position="49"/>
    </location>
</feature>
<dbReference type="AlphaFoldDB" id="A0A7C5SPK4"/>
<proteinExistence type="predicted"/>
<dbReference type="InterPro" id="IPR055398">
    <property type="entry name" value="Rossmann-like_BshC"/>
</dbReference>
<organism evidence="2">
    <name type="scientific">Oceanithermus profundus</name>
    <dbReference type="NCBI Taxonomy" id="187137"/>
    <lineage>
        <taxon>Bacteria</taxon>
        <taxon>Thermotogati</taxon>
        <taxon>Deinococcota</taxon>
        <taxon>Deinococci</taxon>
        <taxon>Thermales</taxon>
        <taxon>Thermaceae</taxon>
        <taxon>Oceanithermus</taxon>
    </lineage>
</organism>